<feature type="region of interest" description="Disordered" evidence="1">
    <location>
        <begin position="86"/>
        <end position="110"/>
    </location>
</feature>
<evidence type="ECO:0000313" key="2">
    <source>
        <dbReference type="EMBL" id="KLT39623.1"/>
    </source>
</evidence>
<protein>
    <submittedName>
        <fullName evidence="2">Uncharacterized protein</fullName>
    </submittedName>
</protein>
<dbReference type="RefSeq" id="XP_018276114.1">
    <property type="nucleotide sequence ID" value="XM_018419787.1"/>
</dbReference>
<organism evidence="2 3">
    <name type="scientific">Cutaneotrichosporon oleaginosum</name>
    <dbReference type="NCBI Taxonomy" id="879819"/>
    <lineage>
        <taxon>Eukaryota</taxon>
        <taxon>Fungi</taxon>
        <taxon>Dikarya</taxon>
        <taxon>Basidiomycota</taxon>
        <taxon>Agaricomycotina</taxon>
        <taxon>Tremellomycetes</taxon>
        <taxon>Trichosporonales</taxon>
        <taxon>Trichosporonaceae</taxon>
        <taxon>Cutaneotrichosporon</taxon>
    </lineage>
</organism>
<proteinExistence type="predicted"/>
<evidence type="ECO:0000313" key="3">
    <source>
        <dbReference type="Proteomes" id="UP000053611"/>
    </source>
</evidence>
<name>A0A0J0XEZ5_9TREE</name>
<dbReference type="Proteomes" id="UP000053611">
    <property type="component" value="Unassembled WGS sequence"/>
</dbReference>
<sequence length="173" mass="19346">MICMRVCVCVCGFADRGRHGRWRMCRVPPSCRRKCVETGSAASRSWGDGATEEIACPCTCRARRTNAVLPARNSGRSAYGVVRMQRAERGGETHGRGHTSGGGRRAWAAGPRPYLDKHRRERRKHIFAARLESWVGPRTGKHTWGQHGKGRECNVTCSLRSSMLREQSRHCIG</sequence>
<gene>
    <name evidence="2" type="ORF">CC85DRAFT_184174</name>
</gene>
<dbReference type="GeneID" id="28980390"/>
<dbReference type="AlphaFoldDB" id="A0A0J0XEZ5"/>
<keyword evidence="3" id="KW-1185">Reference proteome</keyword>
<evidence type="ECO:0000256" key="1">
    <source>
        <dbReference type="SAM" id="MobiDB-lite"/>
    </source>
</evidence>
<accession>A0A0J0XEZ5</accession>
<reference evidence="2 3" key="1">
    <citation type="submission" date="2015-03" db="EMBL/GenBank/DDBJ databases">
        <title>Genomics and transcriptomics of the oil-accumulating basidiomycete yeast T. oleaginosus allow insights into substrate utilization and the diverse evolutionary trajectories of mating systems in fungi.</title>
        <authorList>
            <consortium name="DOE Joint Genome Institute"/>
            <person name="Kourist R."/>
            <person name="Kracht O."/>
            <person name="Bracharz F."/>
            <person name="Lipzen A."/>
            <person name="Nolan M."/>
            <person name="Ohm R."/>
            <person name="Grigoriev I."/>
            <person name="Sun S."/>
            <person name="Heitman J."/>
            <person name="Bruck T."/>
            <person name="Nowrousian M."/>
        </authorList>
    </citation>
    <scope>NUCLEOTIDE SEQUENCE [LARGE SCALE GENOMIC DNA]</scope>
    <source>
        <strain evidence="2 3">IBC0246</strain>
    </source>
</reference>
<feature type="compositionally biased region" description="Basic and acidic residues" evidence="1">
    <location>
        <begin position="86"/>
        <end position="95"/>
    </location>
</feature>
<dbReference type="EMBL" id="KQ087253">
    <property type="protein sequence ID" value="KLT39623.1"/>
    <property type="molecule type" value="Genomic_DNA"/>
</dbReference>